<protein>
    <submittedName>
        <fullName evidence="1">Uncharacterized protein</fullName>
    </submittedName>
</protein>
<evidence type="ECO:0000313" key="2">
    <source>
        <dbReference type="Proteomes" id="UP000190774"/>
    </source>
</evidence>
<dbReference type="Proteomes" id="UP000190774">
    <property type="component" value="Unassembled WGS sequence"/>
</dbReference>
<proteinExistence type="predicted"/>
<dbReference type="STRING" id="48467.SAMN02745166_04283"/>
<evidence type="ECO:0000313" key="1">
    <source>
        <dbReference type="EMBL" id="SKB05484.1"/>
    </source>
</evidence>
<organism evidence="1 2">
    <name type="scientific">Prosthecobacter debontii</name>
    <dbReference type="NCBI Taxonomy" id="48467"/>
    <lineage>
        <taxon>Bacteria</taxon>
        <taxon>Pseudomonadati</taxon>
        <taxon>Verrucomicrobiota</taxon>
        <taxon>Verrucomicrobiia</taxon>
        <taxon>Verrucomicrobiales</taxon>
        <taxon>Verrucomicrobiaceae</taxon>
        <taxon>Prosthecobacter</taxon>
    </lineage>
</organism>
<dbReference type="AlphaFoldDB" id="A0A1T4YUH8"/>
<gene>
    <name evidence="1" type="ORF">SAMN02745166_04283</name>
</gene>
<sequence length="50" mass="5410">MNYARRLLFRRGRSLAMAGGDVKISNRVAARNLKGVHLGGSGLAIWPKCA</sequence>
<name>A0A1T4YUH8_9BACT</name>
<keyword evidence="2" id="KW-1185">Reference proteome</keyword>
<dbReference type="EMBL" id="FUYE01000018">
    <property type="protein sequence ID" value="SKB05484.1"/>
    <property type="molecule type" value="Genomic_DNA"/>
</dbReference>
<accession>A0A1T4YUH8</accession>
<reference evidence="2" key="1">
    <citation type="submission" date="2017-02" db="EMBL/GenBank/DDBJ databases">
        <authorList>
            <person name="Varghese N."/>
            <person name="Submissions S."/>
        </authorList>
    </citation>
    <scope>NUCLEOTIDE SEQUENCE [LARGE SCALE GENOMIC DNA]</scope>
    <source>
        <strain evidence="2">ATCC 700200</strain>
    </source>
</reference>